<gene>
    <name evidence="1" type="ORF">H6G24_12405</name>
</gene>
<keyword evidence="1" id="KW-0808">Transferase</keyword>
<proteinExistence type="predicted"/>
<dbReference type="GO" id="GO:0008168">
    <property type="term" value="F:methyltransferase activity"/>
    <property type="evidence" value="ECO:0007669"/>
    <property type="project" value="UniProtKB-KW"/>
</dbReference>
<dbReference type="Proteomes" id="UP000658514">
    <property type="component" value="Unassembled WGS sequence"/>
</dbReference>
<dbReference type="RefSeq" id="WP_190541431.1">
    <property type="nucleotide sequence ID" value="NZ_CAWPNO010000047.1"/>
</dbReference>
<sequence>MKLDNVVPWGRTLEEYKLMFALSDADLNKSILGCGDGPASFNAEMTELGYSVVSIDPIYEFAAQQIKQRVQETYESVITQVKQNSNNYIWKNFRNADELGYARLAAMEKFLSDYETGRKEGRYLPLSLPHLELANNQFELCVCSHLLFLYSEQLSLDFHLASIDSLLKISPEVRIFPLLKLNCEISPYLKPVIQRFSNQGFDVQVQPVAYEFQKGGNQMLIIRKKIKVR</sequence>
<evidence type="ECO:0000313" key="2">
    <source>
        <dbReference type="Proteomes" id="UP000658514"/>
    </source>
</evidence>
<organism evidence="1 2">
    <name type="scientific">Calothrix parietina FACHB-288</name>
    <dbReference type="NCBI Taxonomy" id="2692896"/>
    <lineage>
        <taxon>Bacteria</taxon>
        <taxon>Bacillati</taxon>
        <taxon>Cyanobacteriota</taxon>
        <taxon>Cyanophyceae</taxon>
        <taxon>Nostocales</taxon>
        <taxon>Calotrichaceae</taxon>
        <taxon>Calothrix</taxon>
    </lineage>
</organism>
<reference evidence="1 2" key="1">
    <citation type="journal article" date="2020" name="ISME J.">
        <title>Comparative genomics reveals insights into cyanobacterial evolution and habitat adaptation.</title>
        <authorList>
            <person name="Chen M.Y."/>
            <person name="Teng W.K."/>
            <person name="Zhao L."/>
            <person name="Hu C.X."/>
            <person name="Zhou Y.K."/>
            <person name="Han B.P."/>
            <person name="Song L.R."/>
            <person name="Shu W.S."/>
        </authorList>
    </citation>
    <scope>NUCLEOTIDE SEQUENCE [LARGE SCALE GENOMIC DNA]</scope>
    <source>
        <strain evidence="1 2">FACHB-288</strain>
    </source>
</reference>
<evidence type="ECO:0000313" key="1">
    <source>
        <dbReference type="EMBL" id="MBD2196292.1"/>
    </source>
</evidence>
<name>A0ABR8A8H4_9CYAN</name>
<dbReference type="GO" id="GO:0032259">
    <property type="term" value="P:methylation"/>
    <property type="evidence" value="ECO:0007669"/>
    <property type="project" value="UniProtKB-KW"/>
</dbReference>
<keyword evidence="1" id="KW-0489">Methyltransferase</keyword>
<accession>A0ABR8A8H4</accession>
<dbReference type="EMBL" id="JACJQH010000016">
    <property type="protein sequence ID" value="MBD2196292.1"/>
    <property type="molecule type" value="Genomic_DNA"/>
</dbReference>
<protein>
    <submittedName>
        <fullName evidence="1">SAM-dependent methyltransferase</fullName>
    </submittedName>
</protein>
<keyword evidence="2" id="KW-1185">Reference proteome</keyword>
<comment type="caution">
    <text evidence="1">The sequence shown here is derived from an EMBL/GenBank/DDBJ whole genome shotgun (WGS) entry which is preliminary data.</text>
</comment>